<feature type="binding site" evidence="10">
    <location>
        <begin position="31"/>
        <end position="38"/>
    </location>
    <ligand>
        <name>ATP</name>
        <dbReference type="ChEBI" id="CHEBI:30616"/>
    </ligand>
</feature>
<dbReference type="InterPro" id="IPR014017">
    <property type="entry name" value="DNA_helicase_UvrD-like_C"/>
</dbReference>
<evidence type="ECO:0000256" key="10">
    <source>
        <dbReference type="PROSITE-ProRule" id="PRU00560"/>
    </source>
</evidence>
<evidence type="ECO:0000256" key="2">
    <source>
        <dbReference type="ARBA" id="ARBA00022741"/>
    </source>
</evidence>
<evidence type="ECO:0000256" key="9">
    <source>
        <dbReference type="ARBA" id="ARBA00048988"/>
    </source>
</evidence>
<comment type="caution">
    <text evidence="14">The sequence shown here is derived from an EMBL/GenBank/DDBJ whole genome shotgun (WGS) entry which is preliminary data.</text>
</comment>
<dbReference type="GO" id="GO:0016787">
    <property type="term" value="F:hydrolase activity"/>
    <property type="evidence" value="ECO:0007669"/>
    <property type="project" value="UniProtKB-KW"/>
</dbReference>
<evidence type="ECO:0000256" key="3">
    <source>
        <dbReference type="ARBA" id="ARBA00022801"/>
    </source>
</evidence>
<dbReference type="InterPro" id="IPR014016">
    <property type="entry name" value="UvrD-like_ATP-bd"/>
</dbReference>
<accession>A0ABS5LA07</accession>
<dbReference type="Pfam" id="PF21196">
    <property type="entry name" value="PcrA_UvrD_tudor"/>
    <property type="match status" value="1"/>
</dbReference>
<evidence type="ECO:0000313" key="14">
    <source>
        <dbReference type="EMBL" id="MBS2967556.1"/>
    </source>
</evidence>
<evidence type="ECO:0000256" key="5">
    <source>
        <dbReference type="ARBA" id="ARBA00022840"/>
    </source>
</evidence>
<gene>
    <name evidence="14" type="primary">pcrA</name>
    <name evidence="14" type="ORF">J9317_02055</name>
</gene>
<reference evidence="14 15" key="1">
    <citation type="submission" date="2021-04" db="EMBL/GenBank/DDBJ databases">
        <title>Metabacillus sp. strain KIGAM252 whole genome sequence.</title>
        <authorList>
            <person name="Seo M.-J."/>
            <person name="Cho E.-S."/>
            <person name="Hwang C.Y."/>
            <person name="Yoon D.J."/>
        </authorList>
    </citation>
    <scope>NUCLEOTIDE SEQUENCE [LARGE SCALE GENOMIC DNA]</scope>
    <source>
        <strain evidence="14 15">KIGAM252</strain>
    </source>
</reference>
<feature type="domain" description="UvrD-like helicase C-terminal" evidence="13">
    <location>
        <begin position="291"/>
        <end position="569"/>
    </location>
</feature>
<dbReference type="Pfam" id="PF00580">
    <property type="entry name" value="UvrD-helicase"/>
    <property type="match status" value="1"/>
</dbReference>
<keyword evidence="3 10" id="KW-0378">Hydrolase</keyword>
<dbReference type="CDD" id="cd18807">
    <property type="entry name" value="SF1_C_UvrD"/>
    <property type="match status" value="1"/>
</dbReference>
<feature type="domain" description="UvrD-like helicase ATP-binding" evidence="12">
    <location>
        <begin position="10"/>
        <end position="290"/>
    </location>
</feature>
<dbReference type="PANTHER" id="PTHR11070:SF2">
    <property type="entry name" value="ATP-DEPENDENT DNA HELICASE SRS2"/>
    <property type="match status" value="1"/>
</dbReference>
<dbReference type="InterPro" id="IPR005751">
    <property type="entry name" value="ATP-dep_DNA_helicase_PcrA"/>
</dbReference>
<comment type="catalytic activity">
    <reaction evidence="8">
        <text>Couples ATP hydrolysis with the unwinding of duplex DNA by translocating in the 3'-5' direction.</text>
        <dbReference type="EC" id="5.6.2.4"/>
    </reaction>
</comment>
<dbReference type="SUPFAM" id="SSF52540">
    <property type="entry name" value="P-loop containing nucleoside triphosphate hydrolases"/>
    <property type="match status" value="1"/>
</dbReference>
<keyword evidence="4 10" id="KW-0347">Helicase</keyword>
<keyword evidence="2 10" id="KW-0547">Nucleotide-binding</keyword>
<evidence type="ECO:0000256" key="8">
    <source>
        <dbReference type="ARBA" id="ARBA00034617"/>
    </source>
</evidence>
<evidence type="ECO:0000259" key="13">
    <source>
        <dbReference type="PROSITE" id="PS51217"/>
    </source>
</evidence>
<dbReference type="Pfam" id="PF13361">
    <property type="entry name" value="UvrD_C"/>
    <property type="match status" value="1"/>
</dbReference>
<dbReference type="GO" id="GO:0003678">
    <property type="term" value="F:DNA helicase activity"/>
    <property type="evidence" value="ECO:0007669"/>
    <property type="project" value="UniProtKB-EC"/>
</dbReference>
<protein>
    <recommendedName>
        <fullName evidence="11">ATP-dependent DNA helicase</fullName>
        <ecNumber evidence="11">5.6.2.4</ecNumber>
    </recommendedName>
</protein>
<keyword evidence="5 10" id="KW-0067">ATP-binding</keyword>
<dbReference type="Gene3D" id="1.10.10.160">
    <property type="match status" value="1"/>
</dbReference>
<evidence type="ECO:0000259" key="12">
    <source>
        <dbReference type="PROSITE" id="PS51198"/>
    </source>
</evidence>
<organism evidence="14 15">
    <name type="scientific">Metabacillus flavus</name>
    <dbReference type="NCBI Taxonomy" id="2823519"/>
    <lineage>
        <taxon>Bacteria</taxon>
        <taxon>Bacillati</taxon>
        <taxon>Bacillota</taxon>
        <taxon>Bacilli</taxon>
        <taxon>Bacillales</taxon>
        <taxon>Bacillaceae</taxon>
        <taxon>Metabacillus</taxon>
    </lineage>
</organism>
<comment type="catalytic activity">
    <reaction evidence="9 11">
        <text>ATP + H2O = ADP + phosphate + H(+)</text>
        <dbReference type="Rhea" id="RHEA:13065"/>
        <dbReference type="ChEBI" id="CHEBI:15377"/>
        <dbReference type="ChEBI" id="CHEBI:15378"/>
        <dbReference type="ChEBI" id="CHEBI:30616"/>
        <dbReference type="ChEBI" id="CHEBI:43474"/>
        <dbReference type="ChEBI" id="CHEBI:456216"/>
        <dbReference type="EC" id="5.6.2.4"/>
    </reaction>
</comment>
<name>A0ABS5LA07_9BACI</name>
<keyword evidence="7" id="KW-0413">Isomerase</keyword>
<dbReference type="Gene3D" id="1.10.486.10">
    <property type="entry name" value="PCRA, domain 4"/>
    <property type="match status" value="1"/>
</dbReference>
<dbReference type="NCBIfam" id="TIGR01073">
    <property type="entry name" value="pcrA"/>
    <property type="match status" value="1"/>
</dbReference>
<evidence type="ECO:0000256" key="1">
    <source>
        <dbReference type="ARBA" id="ARBA00009922"/>
    </source>
</evidence>
<dbReference type="Proteomes" id="UP000682403">
    <property type="component" value="Unassembled WGS sequence"/>
</dbReference>
<dbReference type="InterPro" id="IPR013986">
    <property type="entry name" value="DExx_box_DNA_helicase_dom_sf"/>
</dbReference>
<sequence>MDFIAQQLLNGLNEEQGKAVKATDGPLLIMAGAGSGKTRVLTHRIAYLMAEKRVAPWNILALTFTNKAAREMKDRIGRLLGPGADDIWISTFHSMCVRILRRDIDRIGVNRNFSILDSADQLSVVKSILKERNLDPKKYDPRAILGSISSAKNELIDAEEYAKSSTGGMFEQIVSDIYTDYQRKLLKNQSLDFDDLIMTTIRLFERVPEVLEFYQRKFQYIHVDEYQDTNRAQYLLVKMMASRFRNLCVVGDSDQSIYAWRGADISNILSFEKDYPNAEVIMLEQNYRSTQRILNAANQVIQNNSNRKPKNLWTENAEGTKLSYYRADSESAEGQFVAGKIKEMYDQGKRKFSDCAILYRTNAQSRVMEEILIKSSIQYQIVGGIKFYDRKEIKDLLAYLRMIANPDDDISFARIVNVPKRGIGATSIDRVAGYAAENDLSMYQAIHEVDFIGLPAKATNALIEFRDLIRNLTGMQDYLSVTELTEEILEKSGYREMLKLEKSIEAQSRLENIDEFLSVTQNFEKNNEDKSLVSFLTDLALIADIDSLSEEEQEKQDAVVLMTLHSAKGLEFPVVFLMGMEEGVFPHSRSLMEEGEMEEERRLAYVGITRAEEELYLTNAQMRTLFGRTNMNPESRFIAEIPEELLENLNESKKTMTTPFGNTKRDRKLMAQVKRPVKASTGGEGFDWGVGDKAEHKKWGVGTVVSVKGEGDSKELDIAFPSPVGIKRLLAAFAPIKKM</sequence>
<evidence type="ECO:0000256" key="7">
    <source>
        <dbReference type="ARBA" id="ARBA00023235"/>
    </source>
</evidence>
<dbReference type="PANTHER" id="PTHR11070">
    <property type="entry name" value="UVRD / RECB / PCRA DNA HELICASE FAMILY MEMBER"/>
    <property type="match status" value="1"/>
</dbReference>
<evidence type="ECO:0000256" key="11">
    <source>
        <dbReference type="RuleBase" id="RU364053"/>
    </source>
</evidence>
<evidence type="ECO:0000256" key="6">
    <source>
        <dbReference type="ARBA" id="ARBA00023125"/>
    </source>
</evidence>
<dbReference type="Gene3D" id="3.40.50.300">
    <property type="entry name" value="P-loop containing nucleotide triphosphate hydrolases"/>
    <property type="match status" value="2"/>
</dbReference>
<dbReference type="EMBL" id="JAGVRK010000001">
    <property type="protein sequence ID" value="MBS2967556.1"/>
    <property type="molecule type" value="Genomic_DNA"/>
</dbReference>
<keyword evidence="15" id="KW-1185">Reference proteome</keyword>
<dbReference type="PROSITE" id="PS51217">
    <property type="entry name" value="UVRD_HELICASE_CTER"/>
    <property type="match status" value="1"/>
</dbReference>
<dbReference type="CDD" id="cd17932">
    <property type="entry name" value="DEXQc_UvrD"/>
    <property type="match status" value="1"/>
</dbReference>
<comment type="similarity">
    <text evidence="1 11">Belongs to the helicase family. UvrD subfamily.</text>
</comment>
<dbReference type="InterPro" id="IPR000212">
    <property type="entry name" value="DNA_helicase_UvrD/REP"/>
</dbReference>
<evidence type="ECO:0000313" key="15">
    <source>
        <dbReference type="Proteomes" id="UP000682403"/>
    </source>
</evidence>
<keyword evidence="6 11" id="KW-0238">DNA-binding</keyword>
<dbReference type="PROSITE" id="PS51198">
    <property type="entry name" value="UVRD_HELICASE_ATP_BIND"/>
    <property type="match status" value="1"/>
</dbReference>
<dbReference type="InterPro" id="IPR027417">
    <property type="entry name" value="P-loop_NTPase"/>
</dbReference>
<dbReference type="RefSeq" id="WP_211556087.1">
    <property type="nucleotide sequence ID" value="NZ_JAGVRK010000001.1"/>
</dbReference>
<proteinExistence type="inferred from homology"/>
<evidence type="ECO:0000256" key="4">
    <source>
        <dbReference type="ARBA" id="ARBA00022806"/>
    </source>
</evidence>
<dbReference type="EC" id="5.6.2.4" evidence="11"/>